<dbReference type="Proteomes" id="UP000235786">
    <property type="component" value="Unassembled WGS sequence"/>
</dbReference>
<evidence type="ECO:0000313" key="1">
    <source>
        <dbReference type="EMBL" id="PMD34912.1"/>
    </source>
</evidence>
<evidence type="ECO:0000313" key="2">
    <source>
        <dbReference type="Proteomes" id="UP000235786"/>
    </source>
</evidence>
<accession>A0A2J6R8R9</accession>
<gene>
    <name evidence="1" type="ORF">L207DRAFT_128802</name>
</gene>
<proteinExistence type="predicted"/>
<name>A0A2J6R8R9_HYAVF</name>
<dbReference type="AlphaFoldDB" id="A0A2J6R8R9"/>
<reference evidence="1 2" key="1">
    <citation type="submission" date="2016-04" db="EMBL/GenBank/DDBJ databases">
        <title>A degradative enzymes factory behind the ericoid mycorrhizal symbiosis.</title>
        <authorList>
            <consortium name="DOE Joint Genome Institute"/>
            <person name="Martino E."/>
            <person name="Morin E."/>
            <person name="Grelet G."/>
            <person name="Kuo A."/>
            <person name="Kohler A."/>
            <person name="Daghino S."/>
            <person name="Barry K."/>
            <person name="Choi C."/>
            <person name="Cichocki N."/>
            <person name="Clum A."/>
            <person name="Copeland A."/>
            <person name="Hainaut M."/>
            <person name="Haridas S."/>
            <person name="Labutti K."/>
            <person name="Lindquist E."/>
            <person name="Lipzen A."/>
            <person name="Khouja H.-R."/>
            <person name="Murat C."/>
            <person name="Ohm R."/>
            <person name="Olson A."/>
            <person name="Spatafora J."/>
            <person name="Veneault-Fourrey C."/>
            <person name="Henrissat B."/>
            <person name="Grigoriev I."/>
            <person name="Martin F."/>
            <person name="Perotto S."/>
        </authorList>
    </citation>
    <scope>NUCLEOTIDE SEQUENCE [LARGE SCALE GENOMIC DNA]</scope>
    <source>
        <strain evidence="1 2">F</strain>
    </source>
</reference>
<protein>
    <submittedName>
        <fullName evidence="1">Uncharacterized protein</fullName>
    </submittedName>
</protein>
<keyword evidence="2" id="KW-1185">Reference proteome</keyword>
<sequence>MSEALDVLLIKSFPPTWDSSFVTGYQRISRSTSRHSPRNAFKVVLNVRNSRVIQRDPHRDTEISTRDKYASQCCRSISHCSAIITRQLSRSDTRRCFIQRNFPLSNKN</sequence>
<dbReference type="EMBL" id="KZ613953">
    <property type="protein sequence ID" value="PMD34912.1"/>
    <property type="molecule type" value="Genomic_DNA"/>
</dbReference>
<organism evidence="1 2">
    <name type="scientific">Hyaloscypha variabilis (strain UAMH 11265 / GT02V1 / F)</name>
    <name type="common">Meliniomyces variabilis</name>
    <dbReference type="NCBI Taxonomy" id="1149755"/>
    <lineage>
        <taxon>Eukaryota</taxon>
        <taxon>Fungi</taxon>
        <taxon>Dikarya</taxon>
        <taxon>Ascomycota</taxon>
        <taxon>Pezizomycotina</taxon>
        <taxon>Leotiomycetes</taxon>
        <taxon>Helotiales</taxon>
        <taxon>Hyaloscyphaceae</taxon>
        <taxon>Hyaloscypha</taxon>
        <taxon>Hyaloscypha variabilis</taxon>
    </lineage>
</organism>